<evidence type="ECO:0000256" key="2">
    <source>
        <dbReference type="ARBA" id="ARBA00023157"/>
    </source>
</evidence>
<dbReference type="PANTHER" id="PTHR10036">
    <property type="entry name" value="CD59 GLYCOPROTEIN"/>
    <property type="match status" value="1"/>
</dbReference>
<protein>
    <submittedName>
        <fullName evidence="5">Lymphocyte antigen 6D-like isoform X1</fullName>
    </submittedName>
</protein>
<keyword evidence="4" id="KW-1185">Reference proteome</keyword>
<evidence type="ECO:0000313" key="4">
    <source>
        <dbReference type="Proteomes" id="UP000515163"/>
    </source>
</evidence>
<dbReference type="GO" id="GO:0098552">
    <property type="term" value="C:side of membrane"/>
    <property type="evidence" value="ECO:0007669"/>
    <property type="project" value="UniProtKB-KW"/>
</dbReference>
<accession>A0A6P8ICE1</accession>
<evidence type="ECO:0000313" key="5">
    <source>
        <dbReference type="RefSeq" id="XP_031563362.1"/>
    </source>
</evidence>
<dbReference type="RefSeq" id="XP_031563362.1">
    <property type="nucleotide sequence ID" value="XM_031707502.1"/>
</dbReference>
<dbReference type="KEGG" id="aten:116298921"/>
<dbReference type="SUPFAM" id="SSF57302">
    <property type="entry name" value="Snake toxin-like"/>
    <property type="match status" value="1"/>
</dbReference>
<sequence>MKLLIVTLCVLAALIPSALSIKCYVCNNNDGNCVTGKMTCPNVLMTMDTCVKTKTGSAIAKTCSTSSICSTLKNACKNSGKCEAYCCDSDLCNGGVPLKPVTFMSLLAMALAVAKYLM</sequence>
<dbReference type="Proteomes" id="UP000515163">
    <property type="component" value="Unplaced"/>
</dbReference>
<evidence type="ECO:0000256" key="3">
    <source>
        <dbReference type="SAM" id="SignalP"/>
    </source>
</evidence>
<keyword evidence="2" id="KW-1015">Disulfide bond</keyword>
<dbReference type="InterPro" id="IPR045860">
    <property type="entry name" value="Snake_toxin-like_sf"/>
</dbReference>
<reference evidence="5" key="1">
    <citation type="submission" date="2025-08" db="UniProtKB">
        <authorList>
            <consortium name="RefSeq"/>
        </authorList>
    </citation>
    <scope>IDENTIFICATION</scope>
    <source>
        <tissue evidence="5">Tentacle</tissue>
    </source>
</reference>
<gene>
    <name evidence="5" type="primary">LOC116298921</name>
</gene>
<proteinExistence type="predicted"/>
<dbReference type="AlphaFoldDB" id="A0A6P8ICE1"/>
<dbReference type="OrthoDB" id="5963601at2759"/>
<evidence type="ECO:0000256" key="1">
    <source>
        <dbReference type="ARBA" id="ARBA00022729"/>
    </source>
</evidence>
<name>A0A6P8ICE1_ACTTE</name>
<dbReference type="GeneID" id="116298921"/>
<feature type="signal peptide" evidence="3">
    <location>
        <begin position="1"/>
        <end position="20"/>
    </location>
</feature>
<organism evidence="4 5">
    <name type="scientific">Actinia tenebrosa</name>
    <name type="common">Australian red waratah sea anemone</name>
    <dbReference type="NCBI Taxonomy" id="6105"/>
    <lineage>
        <taxon>Eukaryota</taxon>
        <taxon>Metazoa</taxon>
        <taxon>Cnidaria</taxon>
        <taxon>Anthozoa</taxon>
        <taxon>Hexacorallia</taxon>
        <taxon>Actiniaria</taxon>
        <taxon>Actiniidae</taxon>
        <taxon>Actinia</taxon>
    </lineage>
</organism>
<keyword evidence="1 3" id="KW-0732">Signal</keyword>
<feature type="chain" id="PRO_5027625180" evidence="3">
    <location>
        <begin position="21"/>
        <end position="118"/>
    </location>
</feature>
<dbReference type="Gene3D" id="2.10.60.10">
    <property type="entry name" value="CD59"/>
    <property type="match status" value="1"/>
</dbReference>
<dbReference type="PANTHER" id="PTHR10036:SF3">
    <property type="entry name" value="PROTEIN SLEEPLESS-RELATED"/>
    <property type="match status" value="1"/>
</dbReference>